<dbReference type="OMA" id="SITCPMR"/>
<evidence type="ECO:0000256" key="1">
    <source>
        <dbReference type="ARBA" id="ARBA00004141"/>
    </source>
</evidence>
<evidence type="ECO:0000256" key="4">
    <source>
        <dbReference type="ARBA" id="ARBA00023136"/>
    </source>
</evidence>
<dbReference type="PROSITE" id="PS51225">
    <property type="entry name" value="MARVEL"/>
    <property type="match status" value="1"/>
</dbReference>
<feature type="domain" description="MARVEL" evidence="9">
    <location>
        <begin position="24"/>
        <end position="143"/>
    </location>
</feature>
<evidence type="ECO:0000256" key="3">
    <source>
        <dbReference type="ARBA" id="ARBA00022989"/>
    </source>
</evidence>
<evidence type="ECO:0000256" key="8">
    <source>
        <dbReference type="SAM" id="Phobius"/>
    </source>
</evidence>
<reference evidence="10 11" key="1">
    <citation type="journal article" date="2019" name="Proc. Natl. Acad. Sci. U.S.A.">
        <title>Regulatory changes in pterin and carotenoid genes underlie balanced color polymorphisms in the wall lizard.</title>
        <authorList>
            <person name="Andrade P."/>
            <person name="Pinho C."/>
            <person name="Perez I de Lanuza G."/>
            <person name="Afonso S."/>
            <person name="Brejcha J."/>
            <person name="Rubin C.J."/>
            <person name="Wallerman O."/>
            <person name="Pereira P."/>
            <person name="Sabatino S.J."/>
            <person name="Bellati A."/>
            <person name="Pellitteri-Rosa D."/>
            <person name="Bosakova Z."/>
            <person name="Bunikis I."/>
            <person name="Carretero M.A."/>
            <person name="Feiner N."/>
            <person name="Marsik P."/>
            <person name="Pauperio F."/>
            <person name="Salvi D."/>
            <person name="Soler L."/>
            <person name="While G.M."/>
            <person name="Uller T."/>
            <person name="Font E."/>
            <person name="Andersson L."/>
            <person name="Carneiro M."/>
        </authorList>
    </citation>
    <scope>NUCLEOTIDE SEQUENCE</scope>
</reference>
<reference evidence="10" key="2">
    <citation type="submission" date="2025-08" db="UniProtKB">
        <authorList>
            <consortium name="Ensembl"/>
        </authorList>
    </citation>
    <scope>IDENTIFICATION</scope>
</reference>
<dbReference type="GeneTree" id="ENSGT00940000158528"/>
<evidence type="ECO:0000256" key="7">
    <source>
        <dbReference type="PROSITE-ProRule" id="PRU00581"/>
    </source>
</evidence>
<keyword evidence="2 7" id="KW-0812">Transmembrane</keyword>
<reference evidence="10" key="3">
    <citation type="submission" date="2025-09" db="UniProtKB">
        <authorList>
            <consortium name="Ensembl"/>
        </authorList>
    </citation>
    <scope>IDENTIFICATION</scope>
</reference>
<protein>
    <recommendedName>
        <fullName evidence="6">Proteolipid protein 2</fullName>
    </recommendedName>
</protein>
<dbReference type="AlphaFoldDB" id="A0A670K431"/>
<evidence type="ECO:0000259" key="9">
    <source>
        <dbReference type="PROSITE" id="PS51225"/>
    </source>
</evidence>
<accession>A0A670K431</accession>
<feature type="transmembrane region" description="Helical" evidence="8">
    <location>
        <begin position="56"/>
        <end position="79"/>
    </location>
</feature>
<dbReference type="PANTHER" id="PTHR22776:SF4">
    <property type="entry name" value="PROTEOLIPID PROTEIN 2"/>
    <property type="match status" value="1"/>
</dbReference>
<organism evidence="10 11">
    <name type="scientific">Podarcis muralis</name>
    <name type="common">Wall lizard</name>
    <name type="synonym">Lacerta muralis</name>
    <dbReference type="NCBI Taxonomy" id="64176"/>
    <lineage>
        <taxon>Eukaryota</taxon>
        <taxon>Metazoa</taxon>
        <taxon>Chordata</taxon>
        <taxon>Craniata</taxon>
        <taxon>Vertebrata</taxon>
        <taxon>Euteleostomi</taxon>
        <taxon>Lepidosauria</taxon>
        <taxon>Squamata</taxon>
        <taxon>Bifurcata</taxon>
        <taxon>Unidentata</taxon>
        <taxon>Episquamata</taxon>
        <taxon>Laterata</taxon>
        <taxon>Lacertibaenia</taxon>
        <taxon>Lacertidae</taxon>
        <taxon>Podarcis</taxon>
    </lineage>
</organism>
<keyword evidence="4 7" id="KW-0472">Membrane</keyword>
<sequence length="159" mass="17211">MRSFGVPVPKVLLFVPHPPDCQFFSRSLSSPLLFMSSIACILILICYGASVTPGYSGLACFMLIYGIVIFIFFMCNLHHQITFIHWGWTDFIRALIGAVAFLITSLIVLIGHRDGAGIAAAVIGMLTGILFGYDAYTILPTLRKSHAAAPTAFLTQGPG</sequence>
<dbReference type="GO" id="GO:0016020">
    <property type="term" value="C:membrane"/>
    <property type="evidence" value="ECO:0007669"/>
    <property type="project" value="UniProtKB-SubCell"/>
</dbReference>
<proteinExistence type="predicted"/>
<keyword evidence="11" id="KW-1185">Reference proteome</keyword>
<dbReference type="InterPro" id="IPR008253">
    <property type="entry name" value="Marvel"/>
</dbReference>
<feature type="transmembrane region" description="Helical" evidence="8">
    <location>
        <begin position="91"/>
        <end position="110"/>
    </location>
</feature>
<comment type="subcellular location">
    <subcellularLocation>
        <location evidence="1">Membrane</location>
        <topology evidence="1">Multi-pass membrane protein</topology>
    </subcellularLocation>
</comment>
<feature type="transmembrane region" description="Helical" evidence="8">
    <location>
        <begin position="116"/>
        <end position="136"/>
    </location>
</feature>
<dbReference type="Ensembl" id="ENSPMRT00000031496.1">
    <property type="protein sequence ID" value="ENSPMRP00000029697.1"/>
    <property type="gene ID" value="ENSPMRG00000019200.1"/>
</dbReference>
<name>A0A670K431_PODMU</name>
<dbReference type="PANTHER" id="PTHR22776">
    <property type="entry name" value="MARVEL-CONTAINING POTENTIAL LIPID RAFT-ASSOCIATED PROTEIN"/>
    <property type="match status" value="1"/>
</dbReference>
<evidence type="ECO:0000313" key="11">
    <source>
        <dbReference type="Proteomes" id="UP000472272"/>
    </source>
</evidence>
<evidence type="ECO:0000256" key="5">
    <source>
        <dbReference type="ARBA" id="ARBA00037152"/>
    </source>
</evidence>
<keyword evidence="3 8" id="KW-1133">Transmembrane helix</keyword>
<evidence type="ECO:0000313" key="10">
    <source>
        <dbReference type="Ensembl" id="ENSPMRP00000029697.1"/>
    </source>
</evidence>
<dbReference type="Proteomes" id="UP000472272">
    <property type="component" value="Chromosome 17"/>
</dbReference>
<evidence type="ECO:0000256" key="6">
    <source>
        <dbReference type="ARBA" id="ARBA00039459"/>
    </source>
</evidence>
<evidence type="ECO:0000256" key="2">
    <source>
        <dbReference type="ARBA" id="ARBA00022692"/>
    </source>
</evidence>
<comment type="function">
    <text evidence="5">May play a role in cell differentiation in the intestinal epithelium.</text>
</comment>
<feature type="transmembrane region" description="Helical" evidence="8">
    <location>
        <begin position="32"/>
        <end position="50"/>
    </location>
</feature>
<dbReference type="InterPro" id="IPR050578">
    <property type="entry name" value="MARVEL-CKLF_proteins"/>
</dbReference>